<keyword evidence="5" id="KW-1185">Reference proteome</keyword>
<reference evidence="4 5" key="1">
    <citation type="submission" date="2020-04" db="EMBL/GenBank/DDBJ databases">
        <title>Ferrimonas sp. S7 isolated from sea water.</title>
        <authorList>
            <person name="Bae S.S."/>
            <person name="Baek K."/>
        </authorList>
    </citation>
    <scope>NUCLEOTIDE SEQUENCE [LARGE SCALE GENOMIC DNA]</scope>
    <source>
        <strain evidence="4 5">S7</strain>
    </source>
</reference>
<keyword evidence="3" id="KW-0472">Membrane</keyword>
<accession>A0A6H1UJX4</accession>
<dbReference type="KEGG" id="fes:HER31_15055"/>
<keyword evidence="3" id="KW-1133">Transmembrane helix</keyword>
<dbReference type="AlphaFoldDB" id="A0A6H1UJX4"/>
<dbReference type="Pfam" id="PF04375">
    <property type="entry name" value="HemX"/>
    <property type="match status" value="1"/>
</dbReference>
<evidence type="ECO:0000256" key="1">
    <source>
        <dbReference type="SAM" id="Coils"/>
    </source>
</evidence>
<dbReference type="RefSeq" id="WP_168661743.1">
    <property type="nucleotide sequence ID" value="NZ_CP051180.1"/>
</dbReference>
<feature type="compositionally biased region" description="Basic and acidic residues" evidence="2">
    <location>
        <begin position="1"/>
        <end position="10"/>
    </location>
</feature>
<feature type="transmembrane region" description="Helical" evidence="3">
    <location>
        <begin position="101"/>
        <end position="125"/>
    </location>
</feature>
<feature type="region of interest" description="Disordered" evidence="2">
    <location>
        <begin position="1"/>
        <end position="95"/>
    </location>
</feature>
<evidence type="ECO:0000313" key="4">
    <source>
        <dbReference type="EMBL" id="QIZ78102.1"/>
    </source>
</evidence>
<sequence length="435" mass="47855">MEQTPKDPQRPSKTSPAGKSRAARQRKRNNPAAQNAESTSPVEANEASTAAVVDTKPVVESDTPVSNNTGAAAPTPKAVQVDPANGNTQAEPVRDKQGGGAAITISLIALVIGLGSAVFTGWHFLQGQQERQTNALLSNDIADLKSQLAQQSSRAQGSLEQLQQQQQGNAEKMGALISNVKQAELRIQAEQEKVRNAQPQDWLLAEANYLLQMAERKLILEQDPDTAMMLLKDADARLALLSSPQLKPIRQALQNDLAKVQNLPRVDRDGIGMAMEALVQEIDNLPLNRVELPEVIEQPQSSEVSTDMTQWRANLVASWRALMDDFITVRRRQEQVQPLLAPAQEWYLREHLRGKLSQAQLALYLGDEAAMDQALKTAQGWVRDYFNLETPQVESALKRMATWQNADLAKVQSIQFSAAEPLHELVAKSLLKEAP</sequence>
<evidence type="ECO:0000256" key="3">
    <source>
        <dbReference type="SAM" id="Phobius"/>
    </source>
</evidence>
<gene>
    <name evidence="4" type="ORF">HER31_15055</name>
</gene>
<dbReference type="PANTHER" id="PTHR38043">
    <property type="entry name" value="PROTEIN HEMX"/>
    <property type="match status" value="1"/>
</dbReference>
<feature type="compositionally biased region" description="Polar residues" evidence="2">
    <location>
        <begin position="31"/>
        <end position="48"/>
    </location>
</feature>
<dbReference type="PANTHER" id="PTHR38043:SF1">
    <property type="entry name" value="PROTEIN HEMX"/>
    <property type="match status" value="1"/>
</dbReference>
<keyword evidence="1" id="KW-0175">Coiled coil</keyword>
<evidence type="ECO:0008006" key="6">
    <source>
        <dbReference type="Google" id="ProtNLM"/>
    </source>
</evidence>
<dbReference type="Proteomes" id="UP000501602">
    <property type="component" value="Chromosome"/>
</dbReference>
<dbReference type="EMBL" id="CP051180">
    <property type="protein sequence ID" value="QIZ78102.1"/>
    <property type="molecule type" value="Genomic_DNA"/>
</dbReference>
<dbReference type="InterPro" id="IPR007470">
    <property type="entry name" value="HemX"/>
</dbReference>
<protein>
    <recommendedName>
        <fullName evidence="6">Uroporphyrin-3 C-methyltransferase</fullName>
    </recommendedName>
</protein>
<name>A0A6H1UJX4_9GAMM</name>
<organism evidence="4 5">
    <name type="scientific">Ferrimonas lipolytica</name>
    <dbReference type="NCBI Taxonomy" id="2724191"/>
    <lineage>
        <taxon>Bacteria</taxon>
        <taxon>Pseudomonadati</taxon>
        <taxon>Pseudomonadota</taxon>
        <taxon>Gammaproteobacteria</taxon>
        <taxon>Alteromonadales</taxon>
        <taxon>Ferrimonadaceae</taxon>
        <taxon>Ferrimonas</taxon>
    </lineage>
</organism>
<keyword evidence="3" id="KW-0812">Transmembrane</keyword>
<proteinExistence type="predicted"/>
<evidence type="ECO:0000256" key="2">
    <source>
        <dbReference type="SAM" id="MobiDB-lite"/>
    </source>
</evidence>
<feature type="coiled-coil region" evidence="1">
    <location>
        <begin position="134"/>
        <end position="193"/>
    </location>
</feature>
<evidence type="ECO:0000313" key="5">
    <source>
        <dbReference type="Proteomes" id="UP000501602"/>
    </source>
</evidence>